<accession>A0A067KWP3</accession>
<proteinExistence type="predicted"/>
<dbReference type="EMBL" id="KK914449">
    <property type="protein sequence ID" value="KDP36224.1"/>
    <property type="molecule type" value="Genomic_DNA"/>
</dbReference>
<keyword evidence="3" id="KW-1185">Reference proteome</keyword>
<evidence type="ECO:0000313" key="3">
    <source>
        <dbReference type="Proteomes" id="UP000027138"/>
    </source>
</evidence>
<sequence>MVLSLGDSSKTHRSVAKPPPAQPFRVVGDVDPAQKFVRIPPPDLKFHEEFKSTVRSLSQLVVWLESGQKSLCLHRSWWFRPPYPIAGLI</sequence>
<evidence type="ECO:0000313" key="2">
    <source>
        <dbReference type="EMBL" id="KDP36224.1"/>
    </source>
</evidence>
<dbReference type="Proteomes" id="UP000027138">
    <property type="component" value="Unassembled WGS sequence"/>
</dbReference>
<feature type="region of interest" description="Disordered" evidence="1">
    <location>
        <begin position="1"/>
        <end position="24"/>
    </location>
</feature>
<gene>
    <name evidence="2" type="ORF">JCGZ_09977</name>
</gene>
<organism evidence="2 3">
    <name type="scientific">Jatropha curcas</name>
    <name type="common">Barbados nut</name>
    <dbReference type="NCBI Taxonomy" id="180498"/>
    <lineage>
        <taxon>Eukaryota</taxon>
        <taxon>Viridiplantae</taxon>
        <taxon>Streptophyta</taxon>
        <taxon>Embryophyta</taxon>
        <taxon>Tracheophyta</taxon>
        <taxon>Spermatophyta</taxon>
        <taxon>Magnoliopsida</taxon>
        <taxon>eudicotyledons</taxon>
        <taxon>Gunneridae</taxon>
        <taxon>Pentapetalae</taxon>
        <taxon>rosids</taxon>
        <taxon>fabids</taxon>
        <taxon>Malpighiales</taxon>
        <taxon>Euphorbiaceae</taxon>
        <taxon>Crotonoideae</taxon>
        <taxon>Jatropheae</taxon>
        <taxon>Jatropha</taxon>
    </lineage>
</organism>
<dbReference type="AlphaFoldDB" id="A0A067KWP3"/>
<protein>
    <submittedName>
        <fullName evidence="2">Uncharacterized protein</fullName>
    </submittedName>
</protein>
<reference evidence="2 3" key="1">
    <citation type="journal article" date="2014" name="PLoS ONE">
        <title>Global Analysis of Gene Expression Profiles in Physic Nut (Jatropha curcas L.) Seedlings Exposed to Salt Stress.</title>
        <authorList>
            <person name="Zhang L."/>
            <person name="Zhang C."/>
            <person name="Wu P."/>
            <person name="Chen Y."/>
            <person name="Li M."/>
            <person name="Jiang H."/>
            <person name="Wu G."/>
        </authorList>
    </citation>
    <scope>NUCLEOTIDE SEQUENCE [LARGE SCALE GENOMIC DNA]</scope>
    <source>
        <strain evidence="3">cv. GZQX0401</strain>
        <tissue evidence="2">Young leaves</tissue>
    </source>
</reference>
<name>A0A067KWP3_JATCU</name>
<evidence type="ECO:0000256" key="1">
    <source>
        <dbReference type="SAM" id="MobiDB-lite"/>
    </source>
</evidence>